<sequence>MPDTPTPETPPPDWRDRVDADPAVDEPGHPDEEAYLRRLYGPPSSDGIYRGEGPQ</sequence>
<protein>
    <submittedName>
        <fullName evidence="2">Uncharacterized protein</fullName>
    </submittedName>
</protein>
<feature type="region of interest" description="Disordered" evidence="1">
    <location>
        <begin position="1"/>
        <end position="55"/>
    </location>
</feature>
<comment type="caution">
    <text evidence="2">The sequence shown here is derived from an EMBL/GenBank/DDBJ whole genome shotgun (WGS) entry which is preliminary data.</text>
</comment>
<keyword evidence="3" id="KW-1185">Reference proteome</keyword>
<dbReference type="Proteomes" id="UP001595872">
    <property type="component" value="Unassembled WGS sequence"/>
</dbReference>
<feature type="compositionally biased region" description="Pro residues" evidence="1">
    <location>
        <begin position="1"/>
        <end position="12"/>
    </location>
</feature>
<dbReference type="RefSeq" id="WP_378262661.1">
    <property type="nucleotide sequence ID" value="NZ_JBHSIT010000012.1"/>
</dbReference>
<feature type="compositionally biased region" description="Basic and acidic residues" evidence="1">
    <location>
        <begin position="13"/>
        <end position="36"/>
    </location>
</feature>
<gene>
    <name evidence="2" type="ORF">ACFPCY_35220</name>
</gene>
<accession>A0ABV9U899</accession>
<evidence type="ECO:0000313" key="3">
    <source>
        <dbReference type="Proteomes" id="UP001595872"/>
    </source>
</evidence>
<dbReference type="EMBL" id="JBHSIT010000012">
    <property type="protein sequence ID" value="MFC4912597.1"/>
    <property type="molecule type" value="Genomic_DNA"/>
</dbReference>
<name>A0ABV9U899_9ACTN</name>
<proteinExistence type="predicted"/>
<evidence type="ECO:0000313" key="2">
    <source>
        <dbReference type="EMBL" id="MFC4912597.1"/>
    </source>
</evidence>
<reference evidence="3" key="1">
    <citation type="journal article" date="2019" name="Int. J. Syst. Evol. Microbiol.">
        <title>The Global Catalogue of Microorganisms (GCM) 10K type strain sequencing project: providing services to taxonomists for standard genome sequencing and annotation.</title>
        <authorList>
            <consortium name="The Broad Institute Genomics Platform"/>
            <consortium name="The Broad Institute Genome Sequencing Center for Infectious Disease"/>
            <person name="Wu L."/>
            <person name="Ma J."/>
        </authorList>
    </citation>
    <scope>NUCLEOTIDE SEQUENCE [LARGE SCALE GENOMIC DNA]</scope>
    <source>
        <strain evidence="3">KLKA75</strain>
    </source>
</reference>
<evidence type="ECO:0000256" key="1">
    <source>
        <dbReference type="SAM" id="MobiDB-lite"/>
    </source>
</evidence>
<organism evidence="2 3">
    <name type="scientific">Actinomadura gamaensis</name>
    <dbReference type="NCBI Taxonomy" id="1763541"/>
    <lineage>
        <taxon>Bacteria</taxon>
        <taxon>Bacillati</taxon>
        <taxon>Actinomycetota</taxon>
        <taxon>Actinomycetes</taxon>
        <taxon>Streptosporangiales</taxon>
        <taxon>Thermomonosporaceae</taxon>
        <taxon>Actinomadura</taxon>
    </lineage>
</organism>